<feature type="domain" description="RRM" evidence="4">
    <location>
        <begin position="95"/>
        <end position="166"/>
    </location>
</feature>
<dbReference type="InterPro" id="IPR035979">
    <property type="entry name" value="RBD_domain_sf"/>
</dbReference>
<dbReference type="PANTHER" id="PTHR15481">
    <property type="entry name" value="RIBONUCLEIC ACID BINDING PROTEIN S1"/>
    <property type="match status" value="1"/>
</dbReference>
<gene>
    <name evidence="5" type="primary">rnps1-b</name>
    <name evidence="5" type="ORF">g.75768</name>
</gene>
<evidence type="ECO:0000259" key="4">
    <source>
        <dbReference type="PROSITE" id="PS50102"/>
    </source>
</evidence>
<dbReference type="GO" id="GO:0005654">
    <property type="term" value="C:nucleoplasm"/>
    <property type="evidence" value="ECO:0007669"/>
    <property type="project" value="TreeGrafter"/>
</dbReference>
<accession>A0A2S2NRF9</accession>
<evidence type="ECO:0000256" key="2">
    <source>
        <dbReference type="PROSITE-ProRule" id="PRU00176"/>
    </source>
</evidence>
<dbReference type="EMBL" id="GGMR01007049">
    <property type="protein sequence ID" value="MBY19668.1"/>
    <property type="molecule type" value="Transcribed_RNA"/>
</dbReference>
<dbReference type="InterPro" id="IPR012677">
    <property type="entry name" value="Nucleotide-bd_a/b_plait_sf"/>
</dbReference>
<evidence type="ECO:0000256" key="1">
    <source>
        <dbReference type="ARBA" id="ARBA00022884"/>
    </source>
</evidence>
<dbReference type="Gene3D" id="3.30.70.330">
    <property type="match status" value="1"/>
</dbReference>
<protein>
    <submittedName>
        <fullName evidence="5">RNA-binding protein with serine-rich domain 1-B</fullName>
    </submittedName>
</protein>
<dbReference type="SUPFAM" id="SSF54928">
    <property type="entry name" value="RNA-binding domain, RBD"/>
    <property type="match status" value="1"/>
</dbReference>
<organism evidence="5">
    <name type="scientific">Schizaphis graminum</name>
    <name type="common">Green bug aphid</name>
    <dbReference type="NCBI Taxonomy" id="13262"/>
    <lineage>
        <taxon>Eukaryota</taxon>
        <taxon>Metazoa</taxon>
        <taxon>Ecdysozoa</taxon>
        <taxon>Arthropoda</taxon>
        <taxon>Hexapoda</taxon>
        <taxon>Insecta</taxon>
        <taxon>Pterygota</taxon>
        <taxon>Neoptera</taxon>
        <taxon>Paraneoptera</taxon>
        <taxon>Hemiptera</taxon>
        <taxon>Sternorrhyncha</taxon>
        <taxon>Aphidomorpha</taxon>
        <taxon>Aphidoidea</taxon>
        <taxon>Aphididae</taxon>
        <taxon>Aphidini</taxon>
        <taxon>Schizaphis</taxon>
    </lineage>
</organism>
<sequence>MASSNYNSSSKNSIYNTFLNLSRSKNSSNIKLVKEKLRQMKKIRNKIKKIKNYSSKNLKWYNVTVKYSDNLNKTFKKPRSSIPIECKIECPKTSCCIRITNLSRRVTTNNLYEIFSEFGKIKKLDLHFNNYDKVSKGFSYIMFSAPEESENAVESMNRCEIDGYEIICELWFLPFIEYHVSSILRGACSGVRHRRSSSRRVLPIYIKHHSPQVDKLRSYSRSPLNSQRSCNYLSSNRFCSGSSNRSYSRSPRQSKLRSRSNSQNKQDSISSKRSHSRS</sequence>
<evidence type="ECO:0000313" key="5">
    <source>
        <dbReference type="EMBL" id="MBY19668.1"/>
    </source>
</evidence>
<dbReference type="PANTHER" id="PTHR15481:SF0">
    <property type="entry name" value="LD23870P-RELATED"/>
    <property type="match status" value="1"/>
</dbReference>
<dbReference type="AlphaFoldDB" id="A0A2S2NRF9"/>
<dbReference type="GO" id="GO:0061574">
    <property type="term" value="C:ASAP complex"/>
    <property type="evidence" value="ECO:0007669"/>
    <property type="project" value="TreeGrafter"/>
</dbReference>
<reference evidence="5" key="1">
    <citation type="submission" date="2018-04" db="EMBL/GenBank/DDBJ databases">
        <title>Transcriptome of Schizaphis graminum biotype I.</title>
        <authorList>
            <person name="Scully E.D."/>
            <person name="Geib S.M."/>
            <person name="Palmer N.A."/>
            <person name="Koch K."/>
            <person name="Bradshaw J."/>
            <person name="Heng-Moss T."/>
            <person name="Sarath G."/>
        </authorList>
    </citation>
    <scope>NUCLEOTIDE SEQUENCE</scope>
</reference>
<dbReference type="GO" id="GO:0000398">
    <property type="term" value="P:mRNA splicing, via spliceosome"/>
    <property type="evidence" value="ECO:0007669"/>
    <property type="project" value="TreeGrafter"/>
</dbReference>
<proteinExistence type="predicted"/>
<evidence type="ECO:0000256" key="3">
    <source>
        <dbReference type="SAM" id="MobiDB-lite"/>
    </source>
</evidence>
<dbReference type="GO" id="GO:0003723">
    <property type="term" value="F:RNA binding"/>
    <property type="evidence" value="ECO:0007669"/>
    <property type="project" value="UniProtKB-UniRule"/>
</dbReference>
<name>A0A2S2NRF9_SCHGA</name>
<dbReference type="InterPro" id="IPR000504">
    <property type="entry name" value="RRM_dom"/>
</dbReference>
<dbReference type="SMART" id="SM00360">
    <property type="entry name" value="RRM"/>
    <property type="match status" value="1"/>
</dbReference>
<keyword evidence="1 2" id="KW-0694">RNA-binding</keyword>
<dbReference type="PROSITE" id="PS50102">
    <property type="entry name" value="RRM"/>
    <property type="match status" value="1"/>
</dbReference>
<dbReference type="GO" id="GO:0005737">
    <property type="term" value="C:cytoplasm"/>
    <property type="evidence" value="ECO:0007669"/>
    <property type="project" value="TreeGrafter"/>
</dbReference>
<feature type="compositionally biased region" description="Low complexity" evidence="3">
    <location>
        <begin position="239"/>
        <end position="251"/>
    </location>
</feature>
<dbReference type="Pfam" id="PF00076">
    <property type="entry name" value="RRM_1"/>
    <property type="match status" value="1"/>
</dbReference>
<feature type="region of interest" description="Disordered" evidence="3">
    <location>
        <begin position="239"/>
        <end position="278"/>
    </location>
</feature>